<evidence type="ECO:0000256" key="5">
    <source>
        <dbReference type="ARBA" id="ARBA00023136"/>
    </source>
</evidence>
<keyword evidence="2" id="KW-1003">Cell membrane</keyword>
<feature type="transmembrane region" description="Helical" evidence="6">
    <location>
        <begin position="12"/>
        <end position="32"/>
    </location>
</feature>
<proteinExistence type="predicted"/>
<protein>
    <recommendedName>
        <fullName evidence="7">MgtC/SapB/SrpB/YhiD N-terminal domain-containing protein</fullName>
    </recommendedName>
</protein>
<dbReference type="AlphaFoldDB" id="A0A644TUJ0"/>
<dbReference type="PRINTS" id="PR01837">
    <property type="entry name" value="MGTCSAPBPROT"/>
</dbReference>
<keyword evidence="5 6" id="KW-0472">Membrane</keyword>
<evidence type="ECO:0000256" key="2">
    <source>
        <dbReference type="ARBA" id="ARBA00022475"/>
    </source>
</evidence>
<evidence type="ECO:0000259" key="7">
    <source>
        <dbReference type="Pfam" id="PF02308"/>
    </source>
</evidence>
<name>A0A644TUJ0_9ZZZZ</name>
<accession>A0A644TUJ0</accession>
<evidence type="ECO:0000256" key="6">
    <source>
        <dbReference type="SAM" id="Phobius"/>
    </source>
</evidence>
<gene>
    <name evidence="8" type="ORF">SDC9_16363</name>
</gene>
<feature type="transmembrane region" description="Helical" evidence="6">
    <location>
        <begin position="104"/>
        <end position="121"/>
    </location>
</feature>
<evidence type="ECO:0000313" key="8">
    <source>
        <dbReference type="EMBL" id="MPL70604.1"/>
    </source>
</evidence>
<evidence type="ECO:0000256" key="4">
    <source>
        <dbReference type="ARBA" id="ARBA00022989"/>
    </source>
</evidence>
<dbReference type="InterPro" id="IPR003416">
    <property type="entry name" value="MgtC/SapB/SrpB/YhiD_fam"/>
</dbReference>
<comment type="caution">
    <text evidence="8">The sequence shown here is derived from an EMBL/GenBank/DDBJ whole genome shotgun (WGS) entry which is preliminary data.</text>
</comment>
<evidence type="ECO:0000256" key="3">
    <source>
        <dbReference type="ARBA" id="ARBA00022692"/>
    </source>
</evidence>
<dbReference type="PANTHER" id="PTHR33778">
    <property type="entry name" value="PROTEIN MGTC"/>
    <property type="match status" value="1"/>
</dbReference>
<reference evidence="8" key="1">
    <citation type="submission" date="2019-08" db="EMBL/GenBank/DDBJ databases">
        <authorList>
            <person name="Kucharzyk K."/>
            <person name="Murdoch R.W."/>
            <person name="Higgins S."/>
            <person name="Loffler F."/>
        </authorList>
    </citation>
    <scope>NUCLEOTIDE SEQUENCE</scope>
</reference>
<dbReference type="InterPro" id="IPR049177">
    <property type="entry name" value="MgtC_SapB_SrpB_YhiD_N"/>
</dbReference>
<keyword evidence="4 6" id="KW-1133">Transmembrane helix</keyword>
<sequence length="233" mass="25476">MNILELLSAKEIGTEVALIRLLFAMIAGGIIGAEREMRRQVAGLRTHILICLGSCLLMMLSIWMPQTVGLDKGDPGRIAAQVVSGIGFLGAGAFIKIGNNVKGMTTAASLWVVAAIGLTIGGGMWRASLITLGLVIFALAFLEPLERRIFPAERFKYLSVWFAESSMDREKVFKVLRDHGIKIQTMDASLDIGKGSTKLTYLTKIPEALNIESLFKELRKVGDVEKVKIEENL</sequence>
<evidence type="ECO:0000256" key="1">
    <source>
        <dbReference type="ARBA" id="ARBA00004651"/>
    </source>
</evidence>
<comment type="subcellular location">
    <subcellularLocation>
        <location evidence="1">Cell membrane</location>
        <topology evidence="1">Multi-pass membrane protein</topology>
    </subcellularLocation>
</comment>
<dbReference type="PANTHER" id="PTHR33778:SF1">
    <property type="entry name" value="MAGNESIUM TRANSPORTER YHID-RELATED"/>
    <property type="match status" value="1"/>
</dbReference>
<dbReference type="GO" id="GO:0005886">
    <property type="term" value="C:plasma membrane"/>
    <property type="evidence" value="ECO:0007669"/>
    <property type="project" value="UniProtKB-SubCell"/>
</dbReference>
<feature type="domain" description="MgtC/SapB/SrpB/YhiD N-terminal" evidence="7">
    <location>
        <begin position="21"/>
        <end position="147"/>
    </location>
</feature>
<dbReference type="EMBL" id="VSSQ01000054">
    <property type="protein sequence ID" value="MPL70604.1"/>
    <property type="molecule type" value="Genomic_DNA"/>
</dbReference>
<feature type="transmembrane region" description="Helical" evidence="6">
    <location>
        <begin position="78"/>
        <end position="97"/>
    </location>
</feature>
<feature type="transmembrane region" description="Helical" evidence="6">
    <location>
        <begin position="44"/>
        <end position="66"/>
    </location>
</feature>
<keyword evidence="3 6" id="KW-0812">Transmembrane</keyword>
<dbReference type="Pfam" id="PF02308">
    <property type="entry name" value="MgtC"/>
    <property type="match status" value="1"/>
</dbReference>
<organism evidence="8">
    <name type="scientific">bioreactor metagenome</name>
    <dbReference type="NCBI Taxonomy" id="1076179"/>
    <lineage>
        <taxon>unclassified sequences</taxon>
        <taxon>metagenomes</taxon>
        <taxon>ecological metagenomes</taxon>
    </lineage>
</organism>